<proteinExistence type="predicted"/>
<evidence type="ECO:0000313" key="1">
    <source>
        <dbReference type="EMBL" id="ETN73158.1"/>
    </source>
</evidence>
<name>W2SUF5_NECAM</name>
<sequence>MTTLIYGVERVTSSRLGQSDDVVLDLLGLHHQIFDGRFRCKRTLLAGLTCGIQGCHESVLAQQKPGVHALNPPASLGKHKGVQLGI</sequence>
<dbReference type="EMBL" id="KI661760">
    <property type="protein sequence ID" value="ETN73158.1"/>
    <property type="molecule type" value="Genomic_DNA"/>
</dbReference>
<evidence type="ECO:0000313" key="2">
    <source>
        <dbReference type="Proteomes" id="UP000053676"/>
    </source>
</evidence>
<dbReference type="KEGG" id="nai:NECAME_13616"/>
<reference evidence="2" key="1">
    <citation type="journal article" date="2014" name="Nat. Genet.">
        <title>Genome of the human hookworm Necator americanus.</title>
        <authorList>
            <person name="Tang Y.T."/>
            <person name="Gao X."/>
            <person name="Rosa B.A."/>
            <person name="Abubucker S."/>
            <person name="Hallsworth-Pepin K."/>
            <person name="Martin J."/>
            <person name="Tyagi R."/>
            <person name="Heizer E."/>
            <person name="Zhang X."/>
            <person name="Bhonagiri-Palsikar V."/>
            <person name="Minx P."/>
            <person name="Warren W.C."/>
            <person name="Wang Q."/>
            <person name="Zhan B."/>
            <person name="Hotez P.J."/>
            <person name="Sternberg P.W."/>
            <person name="Dougall A."/>
            <person name="Gaze S.T."/>
            <person name="Mulvenna J."/>
            <person name="Sotillo J."/>
            <person name="Ranganathan S."/>
            <person name="Rabelo E.M."/>
            <person name="Wilson R.K."/>
            <person name="Felgner P.L."/>
            <person name="Bethony J."/>
            <person name="Hawdon J.M."/>
            <person name="Gasser R.B."/>
            <person name="Loukas A."/>
            <person name="Mitreva M."/>
        </authorList>
    </citation>
    <scope>NUCLEOTIDE SEQUENCE [LARGE SCALE GENOMIC DNA]</scope>
</reference>
<accession>W2SUF5</accession>
<dbReference type="Proteomes" id="UP000053676">
    <property type="component" value="Unassembled WGS sequence"/>
</dbReference>
<keyword evidence="2" id="KW-1185">Reference proteome</keyword>
<gene>
    <name evidence="1" type="ORF">NECAME_13616</name>
</gene>
<organism evidence="1 2">
    <name type="scientific">Necator americanus</name>
    <name type="common">Human hookworm</name>
    <dbReference type="NCBI Taxonomy" id="51031"/>
    <lineage>
        <taxon>Eukaryota</taxon>
        <taxon>Metazoa</taxon>
        <taxon>Ecdysozoa</taxon>
        <taxon>Nematoda</taxon>
        <taxon>Chromadorea</taxon>
        <taxon>Rhabditida</taxon>
        <taxon>Rhabditina</taxon>
        <taxon>Rhabditomorpha</taxon>
        <taxon>Strongyloidea</taxon>
        <taxon>Ancylostomatidae</taxon>
        <taxon>Bunostominae</taxon>
        <taxon>Necator</taxon>
    </lineage>
</organism>
<dbReference type="AlphaFoldDB" id="W2SUF5"/>
<protein>
    <submittedName>
        <fullName evidence="1">Uncharacterized protein</fullName>
    </submittedName>
</protein>